<dbReference type="Pfam" id="PF01521">
    <property type="entry name" value="Fe-S_biosyn"/>
    <property type="match status" value="1"/>
</dbReference>
<organism evidence="3 4">
    <name type="scientific">Enhygromyxa salina</name>
    <dbReference type="NCBI Taxonomy" id="215803"/>
    <lineage>
        <taxon>Bacteria</taxon>
        <taxon>Pseudomonadati</taxon>
        <taxon>Myxococcota</taxon>
        <taxon>Polyangia</taxon>
        <taxon>Nannocystales</taxon>
        <taxon>Nannocystaceae</taxon>
        <taxon>Enhygromyxa</taxon>
    </lineage>
</organism>
<dbReference type="Gene3D" id="2.60.300.12">
    <property type="entry name" value="HesB-like domain"/>
    <property type="match status" value="1"/>
</dbReference>
<feature type="region of interest" description="Disordered" evidence="1">
    <location>
        <begin position="1"/>
        <end position="27"/>
    </location>
</feature>
<evidence type="ECO:0000256" key="1">
    <source>
        <dbReference type="SAM" id="MobiDB-lite"/>
    </source>
</evidence>
<dbReference type="PANTHER" id="PTHR43011">
    <property type="entry name" value="IRON-SULFUR CLUSTER ASSEMBLY 2 HOMOLOG, MITOCHONDRIAL"/>
    <property type="match status" value="1"/>
</dbReference>
<proteinExistence type="predicted"/>
<dbReference type="EMBL" id="PVNL01000040">
    <property type="protein sequence ID" value="PRQ08602.1"/>
    <property type="molecule type" value="Genomic_DNA"/>
</dbReference>
<dbReference type="GO" id="GO:0051537">
    <property type="term" value="F:2 iron, 2 sulfur cluster binding"/>
    <property type="evidence" value="ECO:0007669"/>
    <property type="project" value="TreeGrafter"/>
</dbReference>
<dbReference type="GO" id="GO:0051539">
    <property type="term" value="F:4 iron, 4 sulfur cluster binding"/>
    <property type="evidence" value="ECO:0007669"/>
    <property type="project" value="TreeGrafter"/>
</dbReference>
<gene>
    <name evidence="3" type="primary">erpA</name>
    <name evidence="3" type="ORF">ENSA7_16840</name>
</gene>
<dbReference type="OrthoDB" id="9801228at2"/>
<dbReference type="AlphaFoldDB" id="A0A2S9YU89"/>
<dbReference type="PROSITE" id="PS01152">
    <property type="entry name" value="HESB"/>
    <property type="match status" value="1"/>
</dbReference>
<evidence type="ECO:0000313" key="4">
    <source>
        <dbReference type="Proteomes" id="UP000238823"/>
    </source>
</evidence>
<dbReference type="InterPro" id="IPR000361">
    <property type="entry name" value="ATAP_core_dom"/>
</dbReference>
<dbReference type="InterPro" id="IPR017870">
    <property type="entry name" value="FeS_cluster_insertion_CS"/>
</dbReference>
<dbReference type="GO" id="GO:0016226">
    <property type="term" value="P:iron-sulfur cluster assembly"/>
    <property type="evidence" value="ECO:0007669"/>
    <property type="project" value="InterPro"/>
</dbReference>
<dbReference type="SUPFAM" id="SSF89360">
    <property type="entry name" value="HesB-like domain"/>
    <property type="match status" value="1"/>
</dbReference>
<feature type="domain" description="Core" evidence="2">
    <location>
        <begin position="29"/>
        <end position="129"/>
    </location>
</feature>
<dbReference type="InterPro" id="IPR035903">
    <property type="entry name" value="HesB-like_dom_sf"/>
</dbReference>
<dbReference type="Proteomes" id="UP000238823">
    <property type="component" value="Unassembled WGS sequence"/>
</dbReference>
<evidence type="ECO:0000313" key="3">
    <source>
        <dbReference type="EMBL" id="PRQ08602.1"/>
    </source>
</evidence>
<accession>A0A2S9YU89</accession>
<dbReference type="GO" id="GO:0005506">
    <property type="term" value="F:iron ion binding"/>
    <property type="evidence" value="ECO:0007669"/>
    <property type="project" value="TreeGrafter"/>
</dbReference>
<dbReference type="NCBIfam" id="TIGR00049">
    <property type="entry name" value="iron-sulfur cluster assembly accessory protein"/>
    <property type="match status" value="1"/>
</dbReference>
<comment type="caution">
    <text evidence="3">The sequence shown here is derived from an EMBL/GenBank/DDBJ whole genome shotgun (WGS) entry which is preliminary data.</text>
</comment>
<dbReference type="InterPro" id="IPR016092">
    <property type="entry name" value="ATAP"/>
</dbReference>
<evidence type="ECO:0000259" key="2">
    <source>
        <dbReference type="Pfam" id="PF01521"/>
    </source>
</evidence>
<reference evidence="3 4" key="1">
    <citation type="submission" date="2018-03" db="EMBL/GenBank/DDBJ databases">
        <title>Draft Genome Sequences of the Obligatory Marine Myxobacteria Enhygromyxa salina SWB007.</title>
        <authorList>
            <person name="Poehlein A."/>
            <person name="Moghaddam J.A."/>
            <person name="Harms H."/>
            <person name="Alanjari M."/>
            <person name="Koenig G.M."/>
            <person name="Daniel R."/>
            <person name="Schaeberle T.F."/>
        </authorList>
    </citation>
    <scope>NUCLEOTIDE SEQUENCE [LARGE SCALE GENOMIC DNA]</scope>
    <source>
        <strain evidence="3 4">SWB007</strain>
    </source>
</reference>
<name>A0A2S9YU89_9BACT</name>
<sequence>MSETQTQSSPELTQPSPDAMEMDPMAGGLTLTTVAAEKVAEIRKAEDIEDSYSLRVKVIGGGCAGFQYDLFFDESAEGDNEFEVHGVKLVCDQMSFMYLMGTEIDYVEGLQGAGFKFGNPNTTGSCGCGSSFSV</sequence>
<feature type="compositionally biased region" description="Polar residues" evidence="1">
    <location>
        <begin position="1"/>
        <end position="16"/>
    </location>
</feature>
<protein>
    <submittedName>
        <fullName evidence="3">Iron-sulfur cluster insertion protein ErpA</fullName>
    </submittedName>
</protein>
<dbReference type="PANTHER" id="PTHR43011:SF1">
    <property type="entry name" value="IRON-SULFUR CLUSTER ASSEMBLY 2 HOMOLOG, MITOCHONDRIAL"/>
    <property type="match status" value="1"/>
</dbReference>
<dbReference type="NCBIfam" id="NF010147">
    <property type="entry name" value="PRK13623.1"/>
    <property type="match status" value="1"/>
</dbReference>